<sequence>MSSEWVQLLAEDADLPHHSPLETCLSSQLSTFMIQVVDAAPAVSRDGVALSSSQETWQESTQFWTTHLASLVSMDDREHMELMWENGRVLMRGLASSRSCTSYTPLLNKNVNEVKNNSDGYSTKRPWLGAGNSILGDFPLMDDREPRDKYPQDDHHPELLSELCETSFNMFLENNENNNFEKNITDAHVVPEYRNANWRPGNAFEFAAEVPQLSTASNGQLYQSFLEQQKASVPSFHGLPGSKLQQVESEPDNRSRLQNYPPILRPAHRKPNQGSIAARSTSGPGSSSLQQLKSSTDEPPTDLVESGQMVPTYASKVLKYFHDEQNLLASQIVPIGPID</sequence>
<gene>
    <name evidence="2" type="ORF">OIU77_010586</name>
</gene>
<evidence type="ECO:0000256" key="1">
    <source>
        <dbReference type="SAM" id="MobiDB-lite"/>
    </source>
</evidence>
<dbReference type="EMBL" id="JAPFFI010000022">
    <property type="protein sequence ID" value="KAJ6328936.1"/>
    <property type="molecule type" value="Genomic_DNA"/>
</dbReference>
<reference evidence="2" key="2">
    <citation type="journal article" date="2023" name="Int. J. Mol. Sci.">
        <title>De Novo Assembly and Annotation of 11 Diverse Shrub Willow (Salix) Genomes Reveals Novel Gene Organization in Sex-Linked Regions.</title>
        <authorList>
            <person name="Hyden B."/>
            <person name="Feng K."/>
            <person name="Yates T.B."/>
            <person name="Jawdy S."/>
            <person name="Cereghino C."/>
            <person name="Smart L.B."/>
            <person name="Muchero W."/>
        </authorList>
    </citation>
    <scope>NUCLEOTIDE SEQUENCE</scope>
    <source>
        <tissue evidence="2">Shoot tip</tissue>
    </source>
</reference>
<evidence type="ECO:0000313" key="3">
    <source>
        <dbReference type="Proteomes" id="UP001141253"/>
    </source>
</evidence>
<feature type="compositionally biased region" description="Polar residues" evidence="1">
    <location>
        <begin position="272"/>
        <end position="298"/>
    </location>
</feature>
<evidence type="ECO:0000313" key="2">
    <source>
        <dbReference type="EMBL" id="KAJ6328936.1"/>
    </source>
</evidence>
<comment type="caution">
    <text evidence="2">The sequence shown here is derived from an EMBL/GenBank/DDBJ whole genome shotgun (WGS) entry which is preliminary data.</text>
</comment>
<dbReference type="PANTHER" id="PTHR46807">
    <property type="entry name" value="TRANSCRIPTION FACTOR PIF3"/>
    <property type="match status" value="1"/>
</dbReference>
<feature type="region of interest" description="Disordered" evidence="1">
    <location>
        <begin position="234"/>
        <end position="305"/>
    </location>
</feature>
<dbReference type="InterPro" id="IPR044273">
    <property type="entry name" value="PIF3-like"/>
</dbReference>
<dbReference type="PANTHER" id="PTHR46807:SF3">
    <property type="entry name" value="BHLH DOMAIN-CONTAINING PROTEIN"/>
    <property type="match status" value="1"/>
</dbReference>
<reference evidence="2" key="1">
    <citation type="submission" date="2022-10" db="EMBL/GenBank/DDBJ databases">
        <authorList>
            <person name="Hyden B.L."/>
            <person name="Feng K."/>
            <person name="Yates T."/>
            <person name="Jawdy S."/>
            <person name="Smart L.B."/>
            <person name="Muchero W."/>
        </authorList>
    </citation>
    <scope>NUCLEOTIDE SEQUENCE</scope>
    <source>
        <tissue evidence="2">Shoot tip</tissue>
    </source>
</reference>
<keyword evidence="3" id="KW-1185">Reference proteome</keyword>
<protein>
    <submittedName>
        <fullName evidence="2">Uncharacterized protein</fullName>
    </submittedName>
</protein>
<name>A0ABQ9AA11_9ROSI</name>
<accession>A0ABQ9AA11</accession>
<proteinExistence type="predicted"/>
<organism evidence="2 3">
    <name type="scientific">Salix suchowensis</name>
    <dbReference type="NCBI Taxonomy" id="1278906"/>
    <lineage>
        <taxon>Eukaryota</taxon>
        <taxon>Viridiplantae</taxon>
        <taxon>Streptophyta</taxon>
        <taxon>Embryophyta</taxon>
        <taxon>Tracheophyta</taxon>
        <taxon>Spermatophyta</taxon>
        <taxon>Magnoliopsida</taxon>
        <taxon>eudicotyledons</taxon>
        <taxon>Gunneridae</taxon>
        <taxon>Pentapetalae</taxon>
        <taxon>rosids</taxon>
        <taxon>fabids</taxon>
        <taxon>Malpighiales</taxon>
        <taxon>Salicaceae</taxon>
        <taxon>Saliceae</taxon>
        <taxon>Salix</taxon>
    </lineage>
</organism>
<dbReference type="Proteomes" id="UP001141253">
    <property type="component" value="Chromosome 14"/>
</dbReference>